<protein>
    <submittedName>
        <fullName evidence="2">Uncharacterized protein</fullName>
    </submittedName>
</protein>
<evidence type="ECO:0000313" key="2">
    <source>
        <dbReference type="EMBL" id="PJZ73733.1"/>
    </source>
</evidence>
<dbReference type="EMBL" id="NPDZ01000003">
    <property type="protein sequence ID" value="PJZ73733.1"/>
    <property type="molecule type" value="Genomic_DNA"/>
</dbReference>
<evidence type="ECO:0000313" key="4">
    <source>
        <dbReference type="Proteomes" id="UP000231990"/>
    </source>
</evidence>
<sequence length="71" mass="8422">MKYDKNNVKVYTFAKVMFIFLFMNSCMEYKSTDPVESYQLWSGQKPTSEVIVINGQYWQLIGQKNTLRILN</sequence>
<dbReference type="Proteomes" id="UP000231990">
    <property type="component" value="Unassembled WGS sequence"/>
</dbReference>
<comment type="caution">
    <text evidence="2">The sequence shown here is derived from an EMBL/GenBank/DDBJ whole genome shotgun (WGS) entry which is preliminary data.</text>
</comment>
<accession>A0A2M9ZP81</accession>
<dbReference type="AlphaFoldDB" id="A0A2M9ZP81"/>
<name>A0A2M9ZP81_9LEPT</name>
<gene>
    <name evidence="1" type="ORF">CH360_04820</name>
    <name evidence="2" type="ORF">CH373_06090</name>
</gene>
<organism evidence="2 4">
    <name type="scientific">Leptospira perolatii</name>
    <dbReference type="NCBI Taxonomy" id="2023191"/>
    <lineage>
        <taxon>Bacteria</taxon>
        <taxon>Pseudomonadati</taxon>
        <taxon>Spirochaetota</taxon>
        <taxon>Spirochaetia</taxon>
        <taxon>Leptospirales</taxon>
        <taxon>Leptospiraceae</taxon>
        <taxon>Leptospira</taxon>
    </lineage>
</organism>
<evidence type="ECO:0000313" key="3">
    <source>
        <dbReference type="Proteomes" id="UP000231962"/>
    </source>
</evidence>
<evidence type="ECO:0000313" key="1">
    <source>
        <dbReference type="EMBL" id="PJZ70837.1"/>
    </source>
</evidence>
<dbReference type="EMBL" id="NPDY01000002">
    <property type="protein sequence ID" value="PJZ70837.1"/>
    <property type="molecule type" value="Genomic_DNA"/>
</dbReference>
<proteinExistence type="predicted"/>
<dbReference type="Proteomes" id="UP000231962">
    <property type="component" value="Unassembled WGS sequence"/>
</dbReference>
<reference evidence="3 4" key="1">
    <citation type="submission" date="2017-07" db="EMBL/GenBank/DDBJ databases">
        <title>Leptospira spp. isolated from tropical soils.</title>
        <authorList>
            <person name="Thibeaux R."/>
            <person name="Iraola G."/>
            <person name="Ferres I."/>
            <person name="Bierque E."/>
            <person name="Girault D."/>
            <person name="Soupe-Gilbert M.-E."/>
            <person name="Picardeau M."/>
            <person name="Goarant C."/>
        </authorList>
    </citation>
    <scope>NUCLEOTIDE SEQUENCE [LARGE SCALE GENOMIC DNA]</scope>
    <source>
        <strain evidence="2 4">FH1-B-B1</strain>
        <strain evidence="1 3">FH1-B-C1</strain>
    </source>
</reference>
<keyword evidence="3" id="KW-1185">Reference proteome</keyword>